<evidence type="ECO:0000256" key="1">
    <source>
        <dbReference type="ARBA" id="ARBA00008791"/>
    </source>
</evidence>
<accession>A0A3B0CKU2</accession>
<keyword evidence="4" id="KW-1185">Reference proteome</keyword>
<dbReference type="PANTHER" id="PTHR31964">
    <property type="entry name" value="ADENINE NUCLEOTIDE ALPHA HYDROLASES-LIKE SUPERFAMILY PROTEIN"/>
    <property type="match status" value="1"/>
</dbReference>
<comment type="caution">
    <text evidence="3">The sequence shown here is derived from an EMBL/GenBank/DDBJ whole genome shotgun (WGS) entry which is preliminary data.</text>
</comment>
<comment type="similarity">
    <text evidence="1">Belongs to the universal stress protein A family.</text>
</comment>
<dbReference type="Pfam" id="PF00582">
    <property type="entry name" value="Usp"/>
    <property type="match status" value="1"/>
</dbReference>
<dbReference type="Proteomes" id="UP000282311">
    <property type="component" value="Unassembled WGS sequence"/>
</dbReference>
<dbReference type="RefSeq" id="WP_120747055.1">
    <property type="nucleotide sequence ID" value="NZ_RBAH01000006.1"/>
</dbReference>
<organism evidence="3 4">
    <name type="scientific">Paenibacillus ginsengarvi</name>
    <dbReference type="NCBI Taxonomy" id="400777"/>
    <lineage>
        <taxon>Bacteria</taxon>
        <taxon>Bacillati</taxon>
        <taxon>Bacillota</taxon>
        <taxon>Bacilli</taxon>
        <taxon>Bacillales</taxon>
        <taxon>Paenibacillaceae</taxon>
        <taxon>Paenibacillus</taxon>
    </lineage>
</organism>
<dbReference type="InterPro" id="IPR006016">
    <property type="entry name" value="UspA"/>
</dbReference>
<evidence type="ECO:0000313" key="4">
    <source>
        <dbReference type="Proteomes" id="UP000282311"/>
    </source>
</evidence>
<dbReference type="InterPro" id="IPR006015">
    <property type="entry name" value="Universal_stress_UspA"/>
</dbReference>
<gene>
    <name evidence="3" type="ORF">D7M11_09945</name>
</gene>
<evidence type="ECO:0000313" key="3">
    <source>
        <dbReference type="EMBL" id="RKN84849.1"/>
    </source>
</evidence>
<protein>
    <submittedName>
        <fullName evidence="3">Universal stress protein</fullName>
    </submittedName>
</protein>
<reference evidence="3 4" key="1">
    <citation type="journal article" date="2007" name="Int. J. Syst. Evol. Microbiol.">
        <title>Paenibacillus ginsengarvi sp. nov., isolated from soil from ginseng cultivation.</title>
        <authorList>
            <person name="Yoon M.H."/>
            <person name="Ten L.N."/>
            <person name="Im W.T."/>
        </authorList>
    </citation>
    <scope>NUCLEOTIDE SEQUENCE [LARGE SCALE GENOMIC DNA]</scope>
    <source>
        <strain evidence="3 4">KCTC 13059</strain>
    </source>
</reference>
<dbReference type="PANTHER" id="PTHR31964:SF113">
    <property type="entry name" value="USPA DOMAIN-CONTAINING PROTEIN"/>
    <property type="match status" value="1"/>
</dbReference>
<name>A0A3B0CKU2_9BACL</name>
<evidence type="ECO:0000259" key="2">
    <source>
        <dbReference type="Pfam" id="PF00582"/>
    </source>
</evidence>
<dbReference type="SUPFAM" id="SSF52402">
    <property type="entry name" value="Adenine nucleotide alpha hydrolases-like"/>
    <property type="match status" value="1"/>
</dbReference>
<dbReference type="Gene3D" id="3.40.50.620">
    <property type="entry name" value="HUPs"/>
    <property type="match status" value="1"/>
</dbReference>
<dbReference type="AlphaFoldDB" id="A0A3B0CKU2"/>
<dbReference type="EMBL" id="RBAH01000006">
    <property type="protein sequence ID" value="RKN84849.1"/>
    <property type="molecule type" value="Genomic_DNA"/>
</dbReference>
<sequence length="149" mass="16043">MPFQHVIVAYDGSPESQTALDRAADLVRSTPDSRLTVVHAFHFPNFVVGEAMVVAPVITELESISESDRIMDEAKARVGDLPNTSFTMLQGDPAIAILENAEHIGADLIVIGSRGLGTFKEWVLGSVSHHVVQHAKIPVLVIKAPAQGR</sequence>
<dbReference type="InterPro" id="IPR014729">
    <property type="entry name" value="Rossmann-like_a/b/a_fold"/>
</dbReference>
<feature type="domain" description="UspA" evidence="2">
    <location>
        <begin position="3"/>
        <end position="143"/>
    </location>
</feature>
<dbReference type="PRINTS" id="PR01438">
    <property type="entry name" value="UNVRSLSTRESS"/>
</dbReference>
<proteinExistence type="inferred from homology"/>
<dbReference type="OrthoDB" id="9777884at2"/>
<dbReference type="CDD" id="cd00293">
    <property type="entry name" value="USP-like"/>
    <property type="match status" value="1"/>
</dbReference>